<protein>
    <submittedName>
        <fullName evidence="8">Glycosyltransferase</fullName>
    </submittedName>
</protein>
<proteinExistence type="inferred from homology"/>
<dbReference type="GO" id="GO:0016757">
    <property type="term" value="F:glycosyltransferase activity"/>
    <property type="evidence" value="ECO:0007669"/>
    <property type="project" value="InterPro"/>
</dbReference>
<comment type="similarity">
    <text evidence="2">Belongs to the CDP-glycerol glycerophosphotransferase family.</text>
</comment>
<comment type="caution">
    <text evidence="8">The sequence shown here is derived from an EMBL/GenBank/DDBJ whole genome shotgun (WGS) entry which is preliminary data.</text>
</comment>
<evidence type="ECO:0000256" key="3">
    <source>
        <dbReference type="ARBA" id="ARBA00022475"/>
    </source>
</evidence>
<keyword evidence="4" id="KW-0808">Transferase</keyword>
<feature type="domain" description="Glycosyl transferase family 1" evidence="7">
    <location>
        <begin position="755"/>
        <end position="900"/>
    </location>
</feature>
<dbReference type="PANTHER" id="PTHR37316">
    <property type="entry name" value="TEICHOIC ACID GLYCEROL-PHOSPHATE PRIMASE"/>
    <property type="match status" value="1"/>
</dbReference>
<evidence type="ECO:0000256" key="4">
    <source>
        <dbReference type="ARBA" id="ARBA00022679"/>
    </source>
</evidence>
<comment type="subcellular location">
    <subcellularLocation>
        <location evidence="1">Cell membrane</location>
        <topology evidence="1">Peripheral membrane protein</topology>
    </subcellularLocation>
</comment>
<evidence type="ECO:0000256" key="6">
    <source>
        <dbReference type="ARBA" id="ARBA00023136"/>
    </source>
</evidence>
<evidence type="ECO:0000259" key="7">
    <source>
        <dbReference type="Pfam" id="PF00534"/>
    </source>
</evidence>
<dbReference type="GO" id="GO:0005886">
    <property type="term" value="C:plasma membrane"/>
    <property type="evidence" value="ECO:0007669"/>
    <property type="project" value="UniProtKB-SubCell"/>
</dbReference>
<evidence type="ECO:0000256" key="2">
    <source>
        <dbReference type="ARBA" id="ARBA00010488"/>
    </source>
</evidence>
<dbReference type="Gene3D" id="3.40.50.11820">
    <property type="match status" value="1"/>
</dbReference>
<dbReference type="InterPro" id="IPR051612">
    <property type="entry name" value="Teichoic_Acid_Biosynth"/>
</dbReference>
<gene>
    <name evidence="8" type="ORF">CD117_00835</name>
</gene>
<dbReference type="InterPro" id="IPR007554">
    <property type="entry name" value="Glycerophosphate_synth"/>
</dbReference>
<keyword evidence="5" id="KW-0777">Teichoic acid biosynthesis</keyword>
<dbReference type="GO" id="GO:0019350">
    <property type="term" value="P:teichoic acid biosynthetic process"/>
    <property type="evidence" value="ECO:0007669"/>
    <property type="project" value="UniProtKB-KW"/>
</dbReference>
<dbReference type="Pfam" id="PF00534">
    <property type="entry name" value="Glycos_transf_1"/>
    <property type="match status" value="1"/>
</dbReference>
<dbReference type="RefSeq" id="WP_126476378.1">
    <property type="nucleotide sequence ID" value="NZ_RXWV01000004.1"/>
</dbReference>
<dbReference type="PANTHER" id="PTHR37316:SF3">
    <property type="entry name" value="TEICHOIC ACID GLYCEROL-PHOSPHATE TRANSFERASE"/>
    <property type="match status" value="1"/>
</dbReference>
<dbReference type="Gene3D" id="3.40.50.12580">
    <property type="match status" value="1"/>
</dbReference>
<name>A0AAJ4SKI4_MAMSC</name>
<keyword evidence="6" id="KW-0472">Membrane</keyword>
<reference evidence="8 9" key="1">
    <citation type="submission" date="2018-10" db="EMBL/GenBank/DDBJ databases">
        <title>A collection Staphylococci species genome sequencing.</title>
        <authorList>
            <person name="Cole K."/>
        </authorList>
    </citation>
    <scope>NUCLEOTIDE SEQUENCE [LARGE SCALE GENOMIC DNA]</scope>
    <source>
        <strain evidence="9">NCTC 12218</strain>
    </source>
</reference>
<accession>A0AAJ4SKI4</accession>
<dbReference type="AlphaFoldDB" id="A0AAJ4SKI4"/>
<dbReference type="EMBL" id="RXWV01000004">
    <property type="protein sequence ID" value="RTX75327.1"/>
    <property type="molecule type" value="Genomic_DNA"/>
</dbReference>
<keyword evidence="3" id="KW-1003">Cell membrane</keyword>
<dbReference type="InterPro" id="IPR043148">
    <property type="entry name" value="TagF_C"/>
</dbReference>
<dbReference type="SUPFAM" id="SSF53756">
    <property type="entry name" value="UDP-Glycosyltransferase/glycogen phosphorylase"/>
    <property type="match status" value="2"/>
</dbReference>
<dbReference type="Pfam" id="PF04464">
    <property type="entry name" value="Glyphos_transf"/>
    <property type="match status" value="1"/>
</dbReference>
<dbReference type="InterPro" id="IPR001296">
    <property type="entry name" value="Glyco_trans_1"/>
</dbReference>
<dbReference type="GO" id="GO:0047355">
    <property type="term" value="F:CDP-glycerol glycerophosphotransferase activity"/>
    <property type="evidence" value="ECO:0007669"/>
    <property type="project" value="InterPro"/>
</dbReference>
<dbReference type="Proteomes" id="UP000274792">
    <property type="component" value="Unassembled WGS sequence"/>
</dbReference>
<evidence type="ECO:0000313" key="8">
    <source>
        <dbReference type="EMBL" id="RTX75327.1"/>
    </source>
</evidence>
<sequence length="918" mass="108294">MKNRVLKKYNNYKKNKGKLIYVNARRNKKIKKGNILFEAVHGDTYSGHIYYMIKELLNNSKLNFKIYVALKETEDIELFFDKSELKKINFVKHMSNQYYELMATCEYLINDTTFYPFFNKREGQKYYIIWHGTPLKHMGKDIPKVVDIANVQRNFYMADRIYVNNQKTMEILARTHHLNNVYNGKFIVGPSPRNSVFFEEEKRNQNRNDLNLNNKKILAYMPTWRGNIGSVQNSQHVTKLITYFEENLDENTVLYVKLHPFEKTIIPDSYEKVKPFPSNIETYEFLAVTDCLITDYSSVMYDYVNLGKPVILYTYDYKDYKENRGLYDDLSLYPFLQSNSLEGLLKQVEQIPQQIDYQEFKNEYNKYDKIDAPKIIINHMFLDKDDLTIEEHNLHNGKETVVIVSGGFWSNGITTALINTLENIDTTEKNYICFFEKDKVKKEHYYRLLDLPENVHFYPTVGEINGSIKDRLLMKRYLWNEKFKIKGMEKDLSRIFKEEFSRLFGDLKIDWFIHYTGFERKSAEMMRHIDTNTAIWVHTDMFAEYEAKKNFSKKIIYGAYEKANKIVLVHRNLKANLINHLPQVSNKVVTVNNFLGEQRTRKLAKENLLESIDNVHVDYAYNENMYLDFANLDQEQLDDKIIQDYPEQTVLTENITKSIKQLETKEEYSKSTLVTQKDKIEKSIVNSITGLYENFLKDRELTETFKHLFVNNQDVIDEYFNLNEKDPIVHSVELYNQMRVSKCRMLDALYNPEIKVYMNIGRYDYQKGHDKLIAAFEKVYIENPNVFLIMVCPHGPLKSQTIQWVRDSVAKENIVILGGINNPYPLLDHVDAFVLSSNYEGLGLVVYEALALNTDVITVNLKETTEYLNENQAIITENSVEGLVDGFMIHLEGNKSFEEFDFNYYKEKSKQEFINVFK</sequence>
<dbReference type="Gene3D" id="3.40.50.2000">
    <property type="entry name" value="Glycogen Phosphorylase B"/>
    <property type="match status" value="1"/>
</dbReference>
<dbReference type="InterPro" id="IPR043149">
    <property type="entry name" value="TagF_N"/>
</dbReference>
<organism evidence="8 9">
    <name type="scientific">Mammaliicoccus sciuri</name>
    <name type="common">Staphylococcus sciuri</name>
    <dbReference type="NCBI Taxonomy" id="1296"/>
    <lineage>
        <taxon>Bacteria</taxon>
        <taxon>Bacillati</taxon>
        <taxon>Bacillota</taxon>
        <taxon>Bacilli</taxon>
        <taxon>Bacillales</taxon>
        <taxon>Staphylococcaceae</taxon>
        <taxon>Mammaliicoccus</taxon>
    </lineage>
</organism>
<evidence type="ECO:0000256" key="5">
    <source>
        <dbReference type="ARBA" id="ARBA00022944"/>
    </source>
</evidence>
<evidence type="ECO:0000256" key="1">
    <source>
        <dbReference type="ARBA" id="ARBA00004202"/>
    </source>
</evidence>
<evidence type="ECO:0000313" key="9">
    <source>
        <dbReference type="Proteomes" id="UP000274792"/>
    </source>
</evidence>